<proteinExistence type="predicted"/>
<gene>
    <name evidence="2" type="ORF">CE91St3_16830</name>
</gene>
<sequence length="78" mass="8586">MQVAHRIGAEDFAEARKILRQSVTATLIFSSLLAVTGITISDMLPSWLVGDADYGCHGSFNILDIELCFRGTIFLVRL</sequence>
<protein>
    <submittedName>
        <fullName evidence="2">Uncharacterized protein</fullName>
    </submittedName>
</protein>
<organism evidence="2 3">
    <name type="scientific">Parabacteroides merdae</name>
    <dbReference type="NCBI Taxonomy" id="46503"/>
    <lineage>
        <taxon>Bacteria</taxon>
        <taxon>Pseudomonadati</taxon>
        <taxon>Bacteroidota</taxon>
        <taxon>Bacteroidia</taxon>
        <taxon>Bacteroidales</taxon>
        <taxon>Tannerellaceae</taxon>
        <taxon>Parabacteroides</taxon>
    </lineage>
</organism>
<name>A0AA37K774_9BACT</name>
<feature type="transmembrane region" description="Helical" evidence="1">
    <location>
        <begin position="21"/>
        <end position="40"/>
    </location>
</feature>
<dbReference type="AlphaFoldDB" id="A0AA37K774"/>
<comment type="caution">
    <text evidence="2">The sequence shown here is derived from an EMBL/GenBank/DDBJ whole genome shotgun (WGS) entry which is preliminary data.</text>
</comment>
<evidence type="ECO:0000313" key="3">
    <source>
        <dbReference type="Proteomes" id="UP001055114"/>
    </source>
</evidence>
<dbReference type="EMBL" id="BQNZ01000001">
    <property type="protein sequence ID" value="GKH71820.1"/>
    <property type="molecule type" value="Genomic_DNA"/>
</dbReference>
<evidence type="ECO:0000313" key="2">
    <source>
        <dbReference type="EMBL" id="GKH71820.1"/>
    </source>
</evidence>
<keyword evidence="1" id="KW-0812">Transmembrane</keyword>
<accession>A0AA37K774</accession>
<keyword evidence="1" id="KW-1133">Transmembrane helix</keyword>
<reference evidence="2" key="1">
    <citation type="submission" date="2022-01" db="EMBL/GenBank/DDBJ databases">
        <title>Novel bile acid biosynthetic pathways are enriched in the microbiome of centenarians.</title>
        <authorList>
            <person name="Sato Y."/>
            <person name="Atarashi K."/>
            <person name="Plichta R.D."/>
            <person name="Arai Y."/>
            <person name="Sasajima S."/>
            <person name="Kearney M.S."/>
            <person name="Suda W."/>
            <person name="Takeshita K."/>
            <person name="Sasaki T."/>
            <person name="Okamoto S."/>
            <person name="Skelly N.A."/>
            <person name="Okamura Y."/>
            <person name="Vlamakis H."/>
            <person name="Li Y."/>
            <person name="Tanoue T."/>
            <person name="Takei H."/>
            <person name="Nittono H."/>
            <person name="Narushima S."/>
            <person name="Irie J."/>
            <person name="Itoh H."/>
            <person name="Moriya K."/>
            <person name="Sugiura Y."/>
            <person name="Suematsu M."/>
            <person name="Moritoki N."/>
            <person name="Shibata S."/>
            <person name="Littman R.D."/>
            <person name="Fischbach A.M."/>
            <person name="Uwamino Y."/>
            <person name="Inoue T."/>
            <person name="Honda A."/>
            <person name="Hattori M."/>
            <person name="Murai T."/>
            <person name="Xavier J.R."/>
            <person name="Hirose N."/>
            <person name="Honda K."/>
        </authorList>
    </citation>
    <scope>NUCLEOTIDE SEQUENCE</scope>
    <source>
        <strain evidence="2">CE91-St3</strain>
    </source>
</reference>
<keyword evidence="1" id="KW-0472">Membrane</keyword>
<dbReference type="Proteomes" id="UP001055114">
    <property type="component" value="Unassembled WGS sequence"/>
</dbReference>
<evidence type="ECO:0000256" key="1">
    <source>
        <dbReference type="SAM" id="Phobius"/>
    </source>
</evidence>